<protein>
    <submittedName>
        <fullName evidence="2 3">Uncharacterized protein</fullName>
    </submittedName>
</protein>
<name>B7Q544_IXOSC</name>
<evidence type="ECO:0000313" key="3">
    <source>
        <dbReference type="EnsemblMetazoa" id="ISCW011514-PA"/>
    </source>
</evidence>
<dbReference type="AlphaFoldDB" id="B7Q544"/>
<feature type="compositionally biased region" description="Basic and acidic residues" evidence="1">
    <location>
        <begin position="69"/>
        <end position="91"/>
    </location>
</feature>
<accession>B7Q544</accession>
<organism>
    <name type="scientific">Ixodes scapularis</name>
    <name type="common">Black-legged tick</name>
    <name type="synonym">Deer tick</name>
    <dbReference type="NCBI Taxonomy" id="6945"/>
    <lineage>
        <taxon>Eukaryota</taxon>
        <taxon>Metazoa</taxon>
        <taxon>Ecdysozoa</taxon>
        <taxon>Arthropoda</taxon>
        <taxon>Chelicerata</taxon>
        <taxon>Arachnida</taxon>
        <taxon>Acari</taxon>
        <taxon>Parasitiformes</taxon>
        <taxon>Ixodida</taxon>
        <taxon>Ixodoidea</taxon>
        <taxon>Ixodidae</taxon>
        <taxon>Ixodinae</taxon>
        <taxon>Ixodes</taxon>
    </lineage>
</organism>
<dbReference type="HOGENOM" id="CLU_2173754_0_0_1"/>
<dbReference type="EnsemblMetazoa" id="ISCW011514-RA">
    <property type="protein sequence ID" value="ISCW011514-PA"/>
    <property type="gene ID" value="ISCW011514"/>
</dbReference>
<dbReference type="InParanoid" id="B7Q544"/>
<evidence type="ECO:0000313" key="4">
    <source>
        <dbReference type="Proteomes" id="UP000001555"/>
    </source>
</evidence>
<dbReference type="VEuPathDB" id="VectorBase:ISCW011514"/>
<reference evidence="3" key="2">
    <citation type="submission" date="2020-05" db="UniProtKB">
        <authorList>
            <consortium name="EnsemblMetazoa"/>
        </authorList>
    </citation>
    <scope>IDENTIFICATION</scope>
    <source>
        <strain evidence="3">wikel</strain>
    </source>
</reference>
<evidence type="ECO:0000256" key="1">
    <source>
        <dbReference type="SAM" id="MobiDB-lite"/>
    </source>
</evidence>
<reference evidence="2 4" key="1">
    <citation type="submission" date="2008-03" db="EMBL/GenBank/DDBJ databases">
        <title>Annotation of Ixodes scapularis.</title>
        <authorList>
            <consortium name="Ixodes scapularis Genome Project Consortium"/>
            <person name="Caler E."/>
            <person name="Hannick L.I."/>
            <person name="Bidwell S."/>
            <person name="Joardar V."/>
            <person name="Thiagarajan M."/>
            <person name="Amedeo P."/>
            <person name="Galinsky K.J."/>
            <person name="Schobel S."/>
            <person name="Inman J."/>
            <person name="Hostetler J."/>
            <person name="Miller J."/>
            <person name="Hammond M."/>
            <person name="Megy K."/>
            <person name="Lawson D."/>
            <person name="Kodira C."/>
            <person name="Sutton G."/>
            <person name="Meyer J."/>
            <person name="Hill C.A."/>
            <person name="Birren B."/>
            <person name="Nene V."/>
            <person name="Collins F."/>
            <person name="Alarcon-Chaidez F."/>
            <person name="Wikel S."/>
            <person name="Strausberg R."/>
        </authorList>
    </citation>
    <scope>NUCLEOTIDE SEQUENCE [LARGE SCALE GENOMIC DNA]</scope>
    <source>
        <strain evidence="4">Wikel</strain>
        <strain evidence="2">Wikel colony</strain>
    </source>
</reference>
<feature type="region of interest" description="Disordered" evidence="1">
    <location>
        <begin position="60"/>
        <end position="91"/>
    </location>
</feature>
<gene>
    <name evidence="2" type="ORF">IscW_ISCW011514</name>
</gene>
<evidence type="ECO:0000313" key="2">
    <source>
        <dbReference type="EMBL" id="EEC13966.1"/>
    </source>
</evidence>
<dbReference type="VEuPathDB" id="VectorBase:ISCI011514"/>
<sequence>MRAKPQCAFLSKRLATKRKTGRKCASGSGENAAQNGAAAAAAAWTIMARDTAALEAAFGPPLMGQPRCSDPKLQPERSARRRSDNVGRFEETSRSVLIPIAPVTPFLFNY</sequence>
<dbReference type="EMBL" id="DS859503">
    <property type="protein sequence ID" value="EEC13966.1"/>
    <property type="molecule type" value="Genomic_DNA"/>
</dbReference>
<proteinExistence type="predicted"/>
<dbReference type="PaxDb" id="6945-B7Q544"/>
<keyword evidence="4" id="KW-1185">Reference proteome</keyword>
<dbReference type="Proteomes" id="UP000001555">
    <property type="component" value="Unassembled WGS sequence"/>
</dbReference>
<dbReference type="EMBL" id="ABJB010234344">
    <property type="status" value="NOT_ANNOTATED_CDS"/>
    <property type="molecule type" value="Genomic_DNA"/>
</dbReference>